<keyword evidence="4" id="KW-0997">Cell inner membrane</keyword>
<evidence type="ECO:0000256" key="2">
    <source>
        <dbReference type="ARBA" id="ARBA00022475"/>
    </source>
</evidence>
<accession>A0A315ET14</accession>
<feature type="domain" description="Mop" evidence="11">
    <location>
        <begin position="297"/>
        <end position="362"/>
    </location>
</feature>
<dbReference type="PROSITE" id="PS00211">
    <property type="entry name" value="ABC_TRANSPORTER_1"/>
    <property type="match status" value="1"/>
</dbReference>
<sequence>MNIHLQLDLARADFDVSVDVLLPAHGITVIYGPSGCGKTTLLRCVAGLEPSARGVVQLGHEVWQDDANHVRLPTHQRALGYVFQEASLFDHLDVAGNLAYGHQRAEKQSRNAMSQAVVQQTIELLGIGHLLKRRSHELSGGERQRVAIARALVTQPRLLLLDEPLAALDHARRQEVLPWLEKLRDDLNIPMLYVTHAVDEVARLADTLLVMNAGRVQANGPVAEVLTQAELPVVVGEDAGALLTGIVLNIDSQWHLAQVGFAGGALWVRDSGLVVGQTVRLRVLARDVSVTLHEATHTSIQNHVPCVVDAITPEAHPSQVLLRLRCGDTVLLARVTARGVYELGLQVGMPAWAQVKSVALVK</sequence>
<dbReference type="PROSITE" id="PS51866">
    <property type="entry name" value="MOP"/>
    <property type="match status" value="1"/>
</dbReference>
<keyword evidence="5" id="KW-0547">Nucleotide-binding</keyword>
<organism evidence="12 13">
    <name type="scientific">Limnohabitans curvus</name>
    <dbReference type="NCBI Taxonomy" id="323423"/>
    <lineage>
        <taxon>Bacteria</taxon>
        <taxon>Pseudomonadati</taxon>
        <taxon>Pseudomonadota</taxon>
        <taxon>Betaproteobacteria</taxon>
        <taxon>Burkholderiales</taxon>
        <taxon>Comamonadaceae</taxon>
        <taxon>Limnohabitans</taxon>
    </lineage>
</organism>
<evidence type="ECO:0000313" key="12">
    <source>
        <dbReference type="EMBL" id="PUE59978.1"/>
    </source>
</evidence>
<dbReference type="InterPro" id="IPR017871">
    <property type="entry name" value="ABC_transporter-like_CS"/>
</dbReference>
<name>A0A315ET14_9BURK</name>
<dbReference type="GO" id="GO:0015098">
    <property type="term" value="F:molybdate ion transmembrane transporter activity"/>
    <property type="evidence" value="ECO:0007669"/>
    <property type="project" value="InterPro"/>
</dbReference>
<keyword evidence="2" id="KW-1003">Cell membrane</keyword>
<dbReference type="RefSeq" id="WP_108402413.1">
    <property type="nucleotide sequence ID" value="NZ_NESP01000001.1"/>
</dbReference>
<keyword evidence="6 12" id="KW-0067">ATP-binding</keyword>
<keyword evidence="7" id="KW-1278">Translocase</keyword>
<dbReference type="InterPro" id="IPR005116">
    <property type="entry name" value="Transp-assoc_OB_typ1"/>
</dbReference>
<keyword evidence="3 9" id="KW-0500">Molybdenum</keyword>
<dbReference type="GO" id="GO:0005524">
    <property type="term" value="F:ATP binding"/>
    <property type="evidence" value="ECO:0007669"/>
    <property type="project" value="UniProtKB-KW"/>
</dbReference>
<dbReference type="PANTHER" id="PTHR43514:SF10">
    <property type="entry name" value="MOLYBDENUM IMPORT ATP-BINDING PROTEIN MODC 2"/>
    <property type="match status" value="1"/>
</dbReference>
<dbReference type="Proteomes" id="UP000251341">
    <property type="component" value="Unassembled WGS sequence"/>
</dbReference>
<keyword evidence="13" id="KW-1185">Reference proteome</keyword>
<dbReference type="PROSITE" id="PS50893">
    <property type="entry name" value="ABC_TRANSPORTER_2"/>
    <property type="match status" value="1"/>
</dbReference>
<evidence type="ECO:0000256" key="1">
    <source>
        <dbReference type="ARBA" id="ARBA00022448"/>
    </source>
</evidence>
<proteinExistence type="predicted"/>
<comment type="caution">
    <text evidence="12">The sequence shown here is derived from an EMBL/GenBank/DDBJ whole genome shotgun (WGS) entry which is preliminary data.</text>
</comment>
<dbReference type="InterPro" id="IPR008995">
    <property type="entry name" value="Mo/tungstate-bd_C_term_dom"/>
</dbReference>
<evidence type="ECO:0000256" key="8">
    <source>
        <dbReference type="ARBA" id="ARBA00023136"/>
    </source>
</evidence>
<evidence type="ECO:0000256" key="4">
    <source>
        <dbReference type="ARBA" id="ARBA00022519"/>
    </source>
</evidence>
<keyword evidence="1" id="KW-0813">Transport</keyword>
<dbReference type="Pfam" id="PF00005">
    <property type="entry name" value="ABC_tran"/>
    <property type="match status" value="1"/>
</dbReference>
<dbReference type="InterPro" id="IPR027417">
    <property type="entry name" value="P-loop_NTPase"/>
</dbReference>
<feature type="domain" description="ABC transporter" evidence="10">
    <location>
        <begin position="5"/>
        <end position="238"/>
    </location>
</feature>
<evidence type="ECO:0000256" key="6">
    <source>
        <dbReference type="ARBA" id="ARBA00022840"/>
    </source>
</evidence>
<evidence type="ECO:0000259" key="11">
    <source>
        <dbReference type="PROSITE" id="PS51866"/>
    </source>
</evidence>
<dbReference type="SUPFAM" id="SSF50331">
    <property type="entry name" value="MOP-like"/>
    <property type="match status" value="1"/>
</dbReference>
<evidence type="ECO:0000313" key="13">
    <source>
        <dbReference type="Proteomes" id="UP000251341"/>
    </source>
</evidence>
<dbReference type="InterPro" id="IPR011868">
    <property type="entry name" value="ModC_ABC_ATP-bd"/>
</dbReference>
<dbReference type="GO" id="GO:0140359">
    <property type="term" value="F:ABC-type transporter activity"/>
    <property type="evidence" value="ECO:0007669"/>
    <property type="project" value="InterPro"/>
</dbReference>
<dbReference type="GO" id="GO:0016020">
    <property type="term" value="C:membrane"/>
    <property type="evidence" value="ECO:0007669"/>
    <property type="project" value="InterPro"/>
</dbReference>
<evidence type="ECO:0000259" key="10">
    <source>
        <dbReference type="PROSITE" id="PS50893"/>
    </source>
</evidence>
<dbReference type="GO" id="GO:0016887">
    <property type="term" value="F:ATP hydrolysis activity"/>
    <property type="evidence" value="ECO:0007669"/>
    <property type="project" value="InterPro"/>
</dbReference>
<dbReference type="Gene3D" id="2.40.50.100">
    <property type="match status" value="1"/>
</dbReference>
<keyword evidence="8" id="KW-0472">Membrane</keyword>
<dbReference type="InterPro" id="IPR004606">
    <property type="entry name" value="Mop_domain"/>
</dbReference>
<protein>
    <submittedName>
        <fullName evidence="12">Molybdenum ABC transporter ATP-binding protein</fullName>
    </submittedName>
</protein>
<dbReference type="NCBIfam" id="TIGR02142">
    <property type="entry name" value="modC_ABC"/>
    <property type="match status" value="1"/>
</dbReference>
<dbReference type="PANTHER" id="PTHR43514">
    <property type="entry name" value="ABC TRANSPORTER I FAMILY MEMBER 10"/>
    <property type="match status" value="1"/>
</dbReference>
<dbReference type="AlphaFoldDB" id="A0A315ET14"/>
<reference evidence="12 13" key="1">
    <citation type="submission" date="2017-04" db="EMBL/GenBank/DDBJ databases">
        <title>Unexpected and diverse lifestyles within the genus Limnohabitans.</title>
        <authorList>
            <person name="Kasalicky V."/>
            <person name="Mehrshad M."/>
            <person name="Andrei S.-A."/>
            <person name="Salcher M."/>
            <person name="Kratochvilova H."/>
            <person name="Simek K."/>
            <person name="Ghai R."/>
        </authorList>
    </citation>
    <scope>NUCLEOTIDE SEQUENCE [LARGE SCALE GENOMIC DNA]</scope>
    <source>
        <strain evidence="12 13">MWH-C5</strain>
    </source>
</reference>
<dbReference type="InterPro" id="IPR050334">
    <property type="entry name" value="Molybdenum_import_ModC"/>
</dbReference>
<evidence type="ECO:0000256" key="5">
    <source>
        <dbReference type="ARBA" id="ARBA00022741"/>
    </source>
</evidence>
<dbReference type="InterPro" id="IPR003439">
    <property type="entry name" value="ABC_transporter-like_ATP-bd"/>
</dbReference>
<dbReference type="SUPFAM" id="SSF52540">
    <property type="entry name" value="P-loop containing nucleoside triphosphate hydrolases"/>
    <property type="match status" value="1"/>
</dbReference>
<dbReference type="Pfam" id="PF03459">
    <property type="entry name" value="TOBE"/>
    <property type="match status" value="1"/>
</dbReference>
<evidence type="ECO:0000256" key="7">
    <source>
        <dbReference type="ARBA" id="ARBA00022967"/>
    </source>
</evidence>
<dbReference type="SMART" id="SM00382">
    <property type="entry name" value="AAA"/>
    <property type="match status" value="1"/>
</dbReference>
<gene>
    <name evidence="12" type="ORF">B9Z44_10545</name>
</gene>
<evidence type="ECO:0000256" key="9">
    <source>
        <dbReference type="PROSITE-ProRule" id="PRU01213"/>
    </source>
</evidence>
<dbReference type="Gene3D" id="3.40.50.300">
    <property type="entry name" value="P-loop containing nucleotide triphosphate hydrolases"/>
    <property type="match status" value="1"/>
</dbReference>
<evidence type="ECO:0000256" key="3">
    <source>
        <dbReference type="ARBA" id="ARBA00022505"/>
    </source>
</evidence>
<dbReference type="EMBL" id="NESP01000001">
    <property type="protein sequence ID" value="PUE59978.1"/>
    <property type="molecule type" value="Genomic_DNA"/>
</dbReference>
<dbReference type="InterPro" id="IPR003593">
    <property type="entry name" value="AAA+_ATPase"/>
</dbReference>